<dbReference type="PANTHER" id="PTHR33332">
    <property type="entry name" value="REVERSE TRANSCRIPTASE DOMAIN-CONTAINING PROTEIN"/>
    <property type="match status" value="1"/>
</dbReference>
<reference evidence="2 3" key="1">
    <citation type="submission" date="2020-02" db="EMBL/GenBank/DDBJ databases">
        <authorList>
            <person name="Ferguson B K."/>
        </authorList>
    </citation>
    <scope>NUCLEOTIDE SEQUENCE [LARGE SCALE GENOMIC DNA]</scope>
</reference>
<keyword evidence="3" id="KW-1185">Reference proteome</keyword>
<feature type="domain" description="Reverse transcriptase" evidence="1">
    <location>
        <begin position="335"/>
        <end position="558"/>
    </location>
</feature>
<name>A0A6H5INA6_9HYME</name>
<dbReference type="Proteomes" id="UP000479190">
    <property type="component" value="Unassembled WGS sequence"/>
</dbReference>
<sequence length="755" mass="85763">MYRGPRRSNERASEPRSSMIKTSVRTWIRDTVMNTSRQDRAQHAQARAYIYMCVRALMTKYRREYNAYRSASWRGVLFVSILKTSFLRDDPQTIIHREWNLYSLGNNGPPRRSIIVQLTSTLLSVKKLYLEQWGTAVCWHVYISRGRRRLSHVRARDAKDPRTWPCASPHARVNSAETIFIPSSRSDDILAAAEREGKSDRSKNNICAASFKNQKLVYQTGGGNSHKILSDHQKVSTSCCILLDTDAHTILSHVLKVYQEQCQRNKIKIETGSGIVLSLLLPMTIAGSRARRSSMRLPGARRKAAKDLIEEHARKCSCIKSWNALLHAFNICFCAYHELKVEKKPGTHARVKSQSCSKASIEARVQSNLSFIAADEKLKKTSRIETAYPEDTMKRLFRGYEDANKSQGSARRHRACVFLSLIFQEKPLSASQSSTALLQGVPQGSLSGPMLFSIFINDLPPVCRHTKHHLYADDFTITCCGPASRLDLIVKRMNEQLARIAQWAEENGLTINTSKTQAIWFGSRRYIRRIHTATMPPLRLCDETLYPDESIKVLGCVLDETLSWREHTNYTAARCFAALARLRKVGDFLPRGTRLMLVRALVFPHLDYGAGLMAGLSGELLIRLQRCQNAAVRFVTGVRRYERISPSYVELRILKLGERRSLLVVCLLANILRRSAPAYLAARFTFESVSGDRGSRRSSLDLSIPFARLSCLQSAFFINAANLWNALPHEMRVLYCSTGFGRIMRQYYLRNNIVT</sequence>
<gene>
    <name evidence="2" type="ORF">TBRA_LOCUS9974</name>
</gene>
<evidence type="ECO:0000313" key="2">
    <source>
        <dbReference type="EMBL" id="CAB0038183.1"/>
    </source>
</evidence>
<proteinExistence type="predicted"/>
<protein>
    <recommendedName>
        <fullName evidence="1">Reverse transcriptase domain-containing protein</fullName>
    </recommendedName>
</protein>
<dbReference type="EMBL" id="CADCXV010000894">
    <property type="protein sequence ID" value="CAB0038183.1"/>
    <property type="molecule type" value="Genomic_DNA"/>
</dbReference>
<dbReference type="Pfam" id="PF00078">
    <property type="entry name" value="RVT_1"/>
    <property type="match status" value="1"/>
</dbReference>
<dbReference type="InterPro" id="IPR000477">
    <property type="entry name" value="RT_dom"/>
</dbReference>
<evidence type="ECO:0000259" key="1">
    <source>
        <dbReference type="PROSITE" id="PS50878"/>
    </source>
</evidence>
<evidence type="ECO:0000313" key="3">
    <source>
        <dbReference type="Proteomes" id="UP000479190"/>
    </source>
</evidence>
<dbReference type="OrthoDB" id="414730at2759"/>
<dbReference type="PROSITE" id="PS50878">
    <property type="entry name" value="RT_POL"/>
    <property type="match status" value="1"/>
</dbReference>
<dbReference type="AlphaFoldDB" id="A0A6H5INA6"/>
<organism evidence="2 3">
    <name type="scientific">Trichogramma brassicae</name>
    <dbReference type="NCBI Taxonomy" id="86971"/>
    <lineage>
        <taxon>Eukaryota</taxon>
        <taxon>Metazoa</taxon>
        <taxon>Ecdysozoa</taxon>
        <taxon>Arthropoda</taxon>
        <taxon>Hexapoda</taxon>
        <taxon>Insecta</taxon>
        <taxon>Pterygota</taxon>
        <taxon>Neoptera</taxon>
        <taxon>Endopterygota</taxon>
        <taxon>Hymenoptera</taxon>
        <taxon>Apocrita</taxon>
        <taxon>Proctotrupomorpha</taxon>
        <taxon>Chalcidoidea</taxon>
        <taxon>Trichogrammatidae</taxon>
        <taxon>Trichogramma</taxon>
    </lineage>
</organism>
<accession>A0A6H5INA6</accession>